<gene>
    <name evidence="2" type="ORF">HLB23_20270</name>
</gene>
<dbReference type="GO" id="GO:0016740">
    <property type="term" value="F:transferase activity"/>
    <property type="evidence" value="ECO:0007669"/>
    <property type="project" value="UniProtKB-KW"/>
</dbReference>
<dbReference type="PANTHER" id="PTHR43646:SF3">
    <property type="entry name" value="SLR1566 PROTEIN"/>
    <property type="match status" value="1"/>
</dbReference>
<name>A0A849C3J7_9NOCA</name>
<feature type="domain" description="Glycosyltransferase 2-like" evidence="1">
    <location>
        <begin position="58"/>
        <end position="235"/>
    </location>
</feature>
<dbReference type="InterPro" id="IPR029044">
    <property type="entry name" value="Nucleotide-diphossugar_trans"/>
</dbReference>
<dbReference type="EMBL" id="JABELX010000007">
    <property type="protein sequence ID" value="NNH72166.1"/>
    <property type="molecule type" value="Genomic_DNA"/>
</dbReference>
<dbReference type="CDD" id="cd00761">
    <property type="entry name" value="Glyco_tranf_GTA_type"/>
    <property type="match status" value="1"/>
</dbReference>
<sequence>MTRGVARRASRQRSRIALAEKVVRAGTAIAGLNAAVALANRLTMPQLRTGYGVIEPVTVCVPARDEADRLPGLIADLLVQQGVPRLRVFILDDGSTDGTQRAALEAIGDDEQFTVVRDDTDPPVGWNGKTAACARLAEITEPTAPGALIFLDADVRLAPGALAAAVTELRRSRAALVCPWPNQRAESPVELLVQPLLAWSWAATLPIVVANRTLRPSTAVACGQFLVFDTAAYQSIGGHTAVAAEITEDLAIARALRHAGHHTTLTAAGPLASTRMYRSASELDQGYARWLWSAYGGPVGSTAIAATAALAYWVPPLAAIGGRGRLRRIGLLGYAAAVAARLLARSTETHGPLTATDTVAALAHPLSVAAYLRLTYRSHRGHRVGALTWKGRTLRERPC</sequence>
<reference evidence="2 3" key="1">
    <citation type="submission" date="2020-05" db="EMBL/GenBank/DDBJ databases">
        <title>MicrobeNet Type strains.</title>
        <authorList>
            <person name="Nicholson A.C."/>
        </authorList>
    </citation>
    <scope>NUCLEOTIDE SEQUENCE [LARGE SCALE GENOMIC DNA]</scope>
    <source>
        <strain evidence="2 3">JCM 3224</strain>
    </source>
</reference>
<evidence type="ECO:0000313" key="3">
    <source>
        <dbReference type="Proteomes" id="UP000586827"/>
    </source>
</evidence>
<accession>A0A849C3J7</accession>
<dbReference type="PANTHER" id="PTHR43646">
    <property type="entry name" value="GLYCOSYLTRANSFERASE"/>
    <property type="match status" value="1"/>
</dbReference>
<dbReference type="SUPFAM" id="SSF53448">
    <property type="entry name" value="Nucleotide-diphospho-sugar transferases"/>
    <property type="match status" value="1"/>
</dbReference>
<dbReference type="AlphaFoldDB" id="A0A849C3J7"/>
<protein>
    <submittedName>
        <fullName evidence="2">Glycosyltransferase</fullName>
    </submittedName>
</protein>
<evidence type="ECO:0000313" key="2">
    <source>
        <dbReference type="EMBL" id="NNH72166.1"/>
    </source>
</evidence>
<dbReference type="Gene3D" id="3.90.550.10">
    <property type="entry name" value="Spore Coat Polysaccharide Biosynthesis Protein SpsA, Chain A"/>
    <property type="match status" value="1"/>
</dbReference>
<dbReference type="Pfam" id="PF00535">
    <property type="entry name" value="Glycos_transf_2"/>
    <property type="match status" value="1"/>
</dbReference>
<proteinExistence type="predicted"/>
<keyword evidence="3" id="KW-1185">Reference proteome</keyword>
<dbReference type="Proteomes" id="UP000586827">
    <property type="component" value="Unassembled WGS sequence"/>
</dbReference>
<evidence type="ECO:0000259" key="1">
    <source>
        <dbReference type="Pfam" id="PF00535"/>
    </source>
</evidence>
<keyword evidence="2" id="KW-0808">Transferase</keyword>
<comment type="caution">
    <text evidence="2">The sequence shown here is derived from an EMBL/GenBank/DDBJ whole genome shotgun (WGS) entry which is preliminary data.</text>
</comment>
<organism evidence="2 3">
    <name type="scientific">Nocardia uniformis</name>
    <dbReference type="NCBI Taxonomy" id="53432"/>
    <lineage>
        <taxon>Bacteria</taxon>
        <taxon>Bacillati</taxon>
        <taxon>Actinomycetota</taxon>
        <taxon>Actinomycetes</taxon>
        <taxon>Mycobacteriales</taxon>
        <taxon>Nocardiaceae</taxon>
        <taxon>Nocardia</taxon>
    </lineage>
</organism>
<dbReference type="InterPro" id="IPR001173">
    <property type="entry name" value="Glyco_trans_2-like"/>
</dbReference>